<organism evidence="1 2">
    <name type="scientific">Burkholderia pseudomallei</name>
    <name type="common">Pseudomonas pseudomallei</name>
    <dbReference type="NCBI Taxonomy" id="28450"/>
    <lineage>
        <taxon>Bacteria</taxon>
        <taxon>Pseudomonadati</taxon>
        <taxon>Pseudomonadota</taxon>
        <taxon>Betaproteobacteria</taxon>
        <taxon>Burkholderiales</taxon>
        <taxon>Burkholderiaceae</taxon>
        <taxon>Burkholderia</taxon>
        <taxon>pseudomallei group</taxon>
    </lineage>
</organism>
<gene>
    <name evidence="1" type="ORF">Y036_2075</name>
</gene>
<evidence type="ECO:0000313" key="2">
    <source>
        <dbReference type="Proteomes" id="UP000030475"/>
    </source>
</evidence>
<dbReference type="OrthoDB" id="9132890at2"/>
<dbReference type="RefSeq" id="WP_004524459.1">
    <property type="nucleotide sequence ID" value="NZ_CGEV01000002.1"/>
</dbReference>
<dbReference type="Proteomes" id="UP000030475">
    <property type="component" value="Unassembled WGS sequence"/>
</dbReference>
<protein>
    <submittedName>
        <fullName evidence="1">Uncharacterized protein</fullName>
    </submittedName>
</protein>
<evidence type="ECO:0000313" key="1">
    <source>
        <dbReference type="EMBL" id="KGX08603.1"/>
    </source>
</evidence>
<dbReference type="EMBL" id="JQIM01000010">
    <property type="protein sequence ID" value="KGX08603.1"/>
    <property type="molecule type" value="Genomic_DNA"/>
</dbReference>
<comment type="caution">
    <text evidence="1">The sequence shown here is derived from an EMBL/GenBank/DDBJ whole genome shotgun (WGS) entry which is preliminary data.</text>
</comment>
<dbReference type="Gene3D" id="3.40.50.10190">
    <property type="entry name" value="BRCT domain"/>
    <property type="match status" value="1"/>
</dbReference>
<accession>A0A2K3H008</accession>
<name>A0A2K3H008_BURPE</name>
<sequence>MKFIYQKYQGEFTEYELMSWAENGNYIQGVCVRSNAYKTFRKDRVSSYLDGSDTLLTAPYVTEDARIPVRREQASRINRGEPPPPGVPQILFTGFPAAQRAEMEALATEAGLYVRKSGVTRGLTFLCIGPNAGPAKVKQAREQGTYIVPATHFDVLIETGELPDEE</sequence>
<dbReference type="CDD" id="cd00027">
    <property type="entry name" value="BRCT"/>
    <property type="match status" value="1"/>
</dbReference>
<reference evidence="1 2" key="1">
    <citation type="submission" date="2014-08" db="EMBL/GenBank/DDBJ databases">
        <authorList>
            <person name="Bunnell A."/>
            <person name="Chain P.S."/>
            <person name="Chertkov O."/>
            <person name="Currie B.J."/>
            <person name="Daligault H.E."/>
            <person name="Davenport K.W."/>
            <person name="Davis C."/>
            <person name="Gleasner C.D."/>
            <person name="Johnson S.L."/>
            <person name="Kaestli M."/>
            <person name="Koren S."/>
            <person name="Kunde Y.A."/>
            <person name="Mayo M."/>
            <person name="McMurry K.K."/>
            <person name="Price E.P."/>
            <person name="Reitenga K.G."/>
            <person name="Robison R."/>
            <person name="Rosovitz M.J."/>
            <person name="Sarovich D.S."/>
            <person name="Teshima H."/>
        </authorList>
    </citation>
    <scope>NUCLEOTIDE SEQUENCE [LARGE SCALE GENOMIC DNA]</scope>
    <source>
        <strain evidence="1 2">MSHR44</strain>
    </source>
</reference>
<dbReference type="SMR" id="A0A2K3H008"/>
<dbReference type="AlphaFoldDB" id="A0A2K3H008"/>
<dbReference type="SUPFAM" id="SSF52113">
    <property type="entry name" value="BRCT domain"/>
    <property type="match status" value="1"/>
</dbReference>
<proteinExistence type="predicted"/>
<dbReference type="InterPro" id="IPR036420">
    <property type="entry name" value="BRCT_dom_sf"/>
</dbReference>